<comment type="caution">
    <text evidence="13">The sequence shown here is derived from an EMBL/GenBank/DDBJ whole genome shotgun (WGS) entry which is preliminary data.</text>
</comment>
<comment type="subcellular location">
    <subcellularLocation>
        <location evidence="1">Membrane</location>
        <topology evidence="1">Multi-pass membrane protein</topology>
    </subcellularLocation>
</comment>
<dbReference type="EMBL" id="CALNXI010000965">
    <property type="protein sequence ID" value="CAH3149158.1"/>
    <property type="molecule type" value="Genomic_DNA"/>
</dbReference>
<keyword evidence="14" id="KW-1185">Reference proteome</keyword>
<feature type="domain" description="G-protein coupled receptors family 1 profile" evidence="11">
    <location>
        <begin position="37"/>
        <end position="291"/>
    </location>
</feature>
<feature type="transmembrane region" description="Helical" evidence="10">
    <location>
        <begin position="235"/>
        <end position="253"/>
    </location>
</feature>
<keyword evidence="4 9" id="KW-0297">G-protein coupled receptor</keyword>
<dbReference type="PROSITE" id="PS51225">
    <property type="entry name" value="MARVEL"/>
    <property type="match status" value="1"/>
</dbReference>
<feature type="transmembrane region" description="Helical" evidence="10">
    <location>
        <begin position="420"/>
        <end position="443"/>
    </location>
</feature>
<feature type="transmembrane region" description="Helical" evidence="10">
    <location>
        <begin position="137"/>
        <end position="159"/>
    </location>
</feature>
<feature type="transmembrane region" description="Helical" evidence="10">
    <location>
        <begin position="94"/>
        <end position="116"/>
    </location>
</feature>
<feature type="domain" description="MARVEL" evidence="12">
    <location>
        <begin position="307"/>
        <end position="446"/>
    </location>
</feature>
<evidence type="ECO:0000313" key="14">
    <source>
        <dbReference type="Proteomes" id="UP001159427"/>
    </source>
</evidence>
<dbReference type="InterPro" id="IPR000276">
    <property type="entry name" value="GPCR_Rhodpsn"/>
</dbReference>
<evidence type="ECO:0000259" key="12">
    <source>
        <dbReference type="PROSITE" id="PS51225"/>
    </source>
</evidence>
<keyword evidence="7 9" id="KW-0807">Transducer</keyword>
<keyword evidence="6 9" id="KW-0675">Receptor</keyword>
<dbReference type="Gene3D" id="1.20.1070.10">
    <property type="entry name" value="Rhodopsin 7-helix transmembrane proteins"/>
    <property type="match status" value="1"/>
</dbReference>
<proteinExistence type="inferred from homology"/>
<dbReference type="CDD" id="cd00637">
    <property type="entry name" value="7tm_classA_rhodopsin-like"/>
    <property type="match status" value="1"/>
</dbReference>
<name>A0ABN8PVN8_9CNID</name>
<evidence type="ECO:0000313" key="13">
    <source>
        <dbReference type="EMBL" id="CAH3149158.1"/>
    </source>
</evidence>
<feature type="transmembrane region" description="Helical" evidence="10">
    <location>
        <begin position="273"/>
        <end position="294"/>
    </location>
</feature>
<feature type="transmembrane region" description="Helical" evidence="10">
    <location>
        <begin position="342"/>
        <end position="365"/>
    </location>
</feature>
<dbReference type="InterPro" id="IPR017452">
    <property type="entry name" value="GPCR_Rhodpsn_7TM"/>
</dbReference>
<evidence type="ECO:0000256" key="10">
    <source>
        <dbReference type="SAM" id="Phobius"/>
    </source>
</evidence>
<protein>
    <recommendedName>
        <fullName evidence="15">G-protein coupled receptors family 1 profile domain-containing protein</fullName>
    </recommendedName>
</protein>
<evidence type="ECO:0000256" key="2">
    <source>
        <dbReference type="ARBA" id="ARBA00022692"/>
    </source>
</evidence>
<dbReference type="SUPFAM" id="SSF81321">
    <property type="entry name" value="Family A G protein-coupled receptor-like"/>
    <property type="match status" value="1"/>
</dbReference>
<dbReference type="PROSITE" id="PS00237">
    <property type="entry name" value="G_PROTEIN_RECEP_F1_1"/>
    <property type="match status" value="1"/>
</dbReference>
<evidence type="ECO:0000256" key="5">
    <source>
        <dbReference type="ARBA" id="ARBA00023136"/>
    </source>
</evidence>
<feature type="transmembrane region" description="Helical" evidence="10">
    <location>
        <begin position="306"/>
        <end position="330"/>
    </location>
</feature>
<dbReference type="Proteomes" id="UP001159427">
    <property type="component" value="Unassembled WGS sequence"/>
</dbReference>
<dbReference type="PANTHER" id="PTHR24240">
    <property type="entry name" value="OPSIN"/>
    <property type="match status" value="1"/>
</dbReference>
<reference evidence="13 14" key="1">
    <citation type="submission" date="2022-05" db="EMBL/GenBank/DDBJ databases">
        <authorList>
            <consortium name="Genoscope - CEA"/>
            <person name="William W."/>
        </authorList>
    </citation>
    <scope>NUCLEOTIDE SEQUENCE [LARGE SCALE GENOMIC DNA]</scope>
</reference>
<evidence type="ECO:0000256" key="7">
    <source>
        <dbReference type="ARBA" id="ARBA00023224"/>
    </source>
</evidence>
<evidence type="ECO:0000256" key="6">
    <source>
        <dbReference type="ARBA" id="ARBA00023170"/>
    </source>
</evidence>
<dbReference type="PROSITE" id="PS50262">
    <property type="entry name" value="G_PROTEIN_RECEP_F1_2"/>
    <property type="match status" value="1"/>
</dbReference>
<evidence type="ECO:0008006" key="15">
    <source>
        <dbReference type="Google" id="ProtNLM"/>
    </source>
</evidence>
<keyword evidence="3 10" id="KW-1133">Transmembrane helix</keyword>
<dbReference type="Pfam" id="PF00001">
    <property type="entry name" value="7tm_1"/>
    <property type="match status" value="1"/>
</dbReference>
<evidence type="ECO:0000256" key="9">
    <source>
        <dbReference type="RuleBase" id="RU000688"/>
    </source>
</evidence>
<dbReference type="PRINTS" id="PR00237">
    <property type="entry name" value="GPCRRHODOPSN"/>
</dbReference>
<dbReference type="InterPro" id="IPR008253">
    <property type="entry name" value="Marvel"/>
</dbReference>
<evidence type="ECO:0000256" key="1">
    <source>
        <dbReference type="ARBA" id="ARBA00004141"/>
    </source>
</evidence>
<comment type="similarity">
    <text evidence="9">Belongs to the G-protein coupled receptor 1 family.</text>
</comment>
<evidence type="ECO:0000256" key="8">
    <source>
        <dbReference type="PROSITE-ProRule" id="PRU00581"/>
    </source>
</evidence>
<keyword evidence="2 8" id="KW-0812">Transmembrane</keyword>
<evidence type="ECO:0000259" key="11">
    <source>
        <dbReference type="PROSITE" id="PS50262"/>
    </source>
</evidence>
<organism evidence="13 14">
    <name type="scientific">Porites evermanni</name>
    <dbReference type="NCBI Taxonomy" id="104178"/>
    <lineage>
        <taxon>Eukaryota</taxon>
        <taxon>Metazoa</taxon>
        <taxon>Cnidaria</taxon>
        <taxon>Anthozoa</taxon>
        <taxon>Hexacorallia</taxon>
        <taxon>Scleractinia</taxon>
        <taxon>Fungiina</taxon>
        <taxon>Poritidae</taxon>
        <taxon>Porites</taxon>
    </lineage>
</organism>
<feature type="transmembrane region" description="Helical" evidence="10">
    <location>
        <begin position="179"/>
        <end position="202"/>
    </location>
</feature>
<accession>A0ABN8PVN8</accession>
<gene>
    <name evidence="13" type="ORF">PEVE_00044828</name>
</gene>
<keyword evidence="5 8" id="KW-0472">Membrane</keyword>
<evidence type="ECO:0000256" key="3">
    <source>
        <dbReference type="ARBA" id="ARBA00022989"/>
    </source>
</evidence>
<feature type="transmembrane region" description="Helical" evidence="10">
    <location>
        <begin position="57"/>
        <end position="82"/>
    </location>
</feature>
<feature type="transmembrane region" description="Helical" evidence="10">
    <location>
        <begin position="377"/>
        <end position="400"/>
    </location>
</feature>
<evidence type="ECO:0000256" key="4">
    <source>
        <dbReference type="ARBA" id="ARBA00023040"/>
    </source>
</evidence>
<sequence length="456" mass="51826">MVFHNQRLSRELASRSMPVVVAETALVLLVALSAFFGNILVCLAIARNSRLHTPTNVLIFALSLTDITMSISTMPLTIGVLASGRWIYTKGVCIFQGSFPLTLAVISLQLMVVIAVNRYLCVLKPNLYRRVFTLKKSIGFAMGVFVLACLPTLSPLIYAREGYQFHPGKSYCAFAMEQNFIFALCMGLAFIASPFIIMTCLYCRIYCSVKNAVFPQRDSDCQPGNPQVHIQEVKVTKILAAVLFGFSCCWFPIMIIDQIDMNNRVPMLPRRIYYMYGLLIYTSSAINPILYGLMRRAPAGPTFNKSYFCSAQGFLSCVESLFLLIAFIFAQLYSNFYSPPHLPFFFAVTFIGFFLLIVFYLFFLFSLDRMYDTYNWYLLDVFFCCCLTVFIIVSAGLLAHEANFKKSHGDDFTKWFSDRLLAAVVMAFAAVLFLIIDIIFSLWQYRLMLKGLRARR</sequence>
<dbReference type="InterPro" id="IPR050125">
    <property type="entry name" value="GPCR_opsins"/>
</dbReference>
<feature type="transmembrane region" description="Helical" evidence="10">
    <location>
        <begin position="20"/>
        <end position="45"/>
    </location>
</feature>